<dbReference type="EMBL" id="ML211038">
    <property type="protein sequence ID" value="TFK90711.1"/>
    <property type="molecule type" value="Genomic_DNA"/>
</dbReference>
<evidence type="ECO:0000256" key="1">
    <source>
        <dbReference type="SAM" id="Phobius"/>
    </source>
</evidence>
<accession>A0A5C3PN09</accession>
<sequence>MTVPHISHLCRPLVHRSTALELSLSLSHSLILARTRTRSLVRRRFASASRAVVPRRRGGRSVAPCVCRRACVDCFKESGGLGCVLLLHMRDVGELVTDVARPCWLLMRGVLGSPMSLRRLWMEVSVGCFCGFVAFVAACVVLLRYC</sequence>
<protein>
    <submittedName>
        <fullName evidence="2">Uncharacterized protein</fullName>
    </submittedName>
</protein>
<name>A0A5C3PN09_9APHY</name>
<gene>
    <name evidence="2" type="ORF">K466DRAFT_368981</name>
</gene>
<dbReference type="AlphaFoldDB" id="A0A5C3PN09"/>
<keyword evidence="1" id="KW-0472">Membrane</keyword>
<organism evidence="2 3">
    <name type="scientific">Polyporus arcularius HHB13444</name>
    <dbReference type="NCBI Taxonomy" id="1314778"/>
    <lineage>
        <taxon>Eukaryota</taxon>
        <taxon>Fungi</taxon>
        <taxon>Dikarya</taxon>
        <taxon>Basidiomycota</taxon>
        <taxon>Agaricomycotina</taxon>
        <taxon>Agaricomycetes</taxon>
        <taxon>Polyporales</taxon>
        <taxon>Polyporaceae</taxon>
        <taxon>Polyporus</taxon>
    </lineage>
</organism>
<keyword evidence="1" id="KW-0812">Transmembrane</keyword>
<evidence type="ECO:0000313" key="3">
    <source>
        <dbReference type="Proteomes" id="UP000308197"/>
    </source>
</evidence>
<keyword evidence="1" id="KW-1133">Transmembrane helix</keyword>
<proteinExistence type="predicted"/>
<reference evidence="2 3" key="1">
    <citation type="journal article" date="2019" name="Nat. Ecol. Evol.">
        <title>Megaphylogeny resolves global patterns of mushroom evolution.</title>
        <authorList>
            <person name="Varga T."/>
            <person name="Krizsan K."/>
            <person name="Foldi C."/>
            <person name="Dima B."/>
            <person name="Sanchez-Garcia M."/>
            <person name="Sanchez-Ramirez S."/>
            <person name="Szollosi G.J."/>
            <person name="Szarkandi J.G."/>
            <person name="Papp V."/>
            <person name="Albert L."/>
            <person name="Andreopoulos W."/>
            <person name="Angelini C."/>
            <person name="Antonin V."/>
            <person name="Barry K.W."/>
            <person name="Bougher N.L."/>
            <person name="Buchanan P."/>
            <person name="Buyck B."/>
            <person name="Bense V."/>
            <person name="Catcheside P."/>
            <person name="Chovatia M."/>
            <person name="Cooper J."/>
            <person name="Damon W."/>
            <person name="Desjardin D."/>
            <person name="Finy P."/>
            <person name="Geml J."/>
            <person name="Haridas S."/>
            <person name="Hughes K."/>
            <person name="Justo A."/>
            <person name="Karasinski D."/>
            <person name="Kautmanova I."/>
            <person name="Kiss B."/>
            <person name="Kocsube S."/>
            <person name="Kotiranta H."/>
            <person name="LaButti K.M."/>
            <person name="Lechner B.E."/>
            <person name="Liimatainen K."/>
            <person name="Lipzen A."/>
            <person name="Lukacs Z."/>
            <person name="Mihaltcheva S."/>
            <person name="Morgado L.N."/>
            <person name="Niskanen T."/>
            <person name="Noordeloos M.E."/>
            <person name="Ohm R.A."/>
            <person name="Ortiz-Santana B."/>
            <person name="Ovrebo C."/>
            <person name="Racz N."/>
            <person name="Riley R."/>
            <person name="Savchenko A."/>
            <person name="Shiryaev A."/>
            <person name="Soop K."/>
            <person name="Spirin V."/>
            <person name="Szebenyi C."/>
            <person name="Tomsovsky M."/>
            <person name="Tulloss R.E."/>
            <person name="Uehling J."/>
            <person name="Grigoriev I.V."/>
            <person name="Vagvolgyi C."/>
            <person name="Papp T."/>
            <person name="Martin F.M."/>
            <person name="Miettinen O."/>
            <person name="Hibbett D.S."/>
            <person name="Nagy L.G."/>
        </authorList>
    </citation>
    <scope>NUCLEOTIDE SEQUENCE [LARGE SCALE GENOMIC DNA]</scope>
    <source>
        <strain evidence="2 3">HHB13444</strain>
    </source>
</reference>
<evidence type="ECO:0000313" key="2">
    <source>
        <dbReference type="EMBL" id="TFK90711.1"/>
    </source>
</evidence>
<dbReference type="Proteomes" id="UP000308197">
    <property type="component" value="Unassembled WGS sequence"/>
</dbReference>
<dbReference type="InParanoid" id="A0A5C3PN09"/>
<keyword evidence="3" id="KW-1185">Reference proteome</keyword>
<feature type="transmembrane region" description="Helical" evidence="1">
    <location>
        <begin position="120"/>
        <end position="143"/>
    </location>
</feature>